<sequence length="109" mass="12150">MLYQETGYKPSKIDSLYVLESPTCAAYEPNFEKVFGMVQSGKMNGKNILSPEGIVVARAKDNELIFGFKKWIPGIRYNAANLPMLVKNPDWLPESQELIGVRNGLVCPA</sequence>
<dbReference type="AlphaFoldDB" id="A0A1F7IR16"/>
<reference evidence="1 2" key="1">
    <citation type="journal article" date="2016" name="Nat. Commun.">
        <title>Thousands of microbial genomes shed light on interconnected biogeochemical processes in an aquifer system.</title>
        <authorList>
            <person name="Anantharaman K."/>
            <person name="Brown C.T."/>
            <person name="Hug L.A."/>
            <person name="Sharon I."/>
            <person name="Castelle C.J."/>
            <person name="Probst A.J."/>
            <person name="Thomas B.C."/>
            <person name="Singh A."/>
            <person name="Wilkins M.J."/>
            <person name="Karaoz U."/>
            <person name="Brodie E.L."/>
            <person name="Williams K.H."/>
            <person name="Hubbard S.S."/>
            <person name="Banfield J.F."/>
        </authorList>
    </citation>
    <scope>NUCLEOTIDE SEQUENCE [LARGE SCALE GENOMIC DNA]</scope>
</reference>
<dbReference type="STRING" id="1802061.A3A93_00495"/>
<dbReference type="Proteomes" id="UP000177141">
    <property type="component" value="Unassembled WGS sequence"/>
</dbReference>
<protein>
    <submittedName>
        <fullName evidence="1">Uncharacterized protein</fullName>
    </submittedName>
</protein>
<gene>
    <name evidence="1" type="ORF">A3A93_00495</name>
</gene>
<comment type="caution">
    <text evidence="1">The sequence shown here is derived from an EMBL/GenBank/DDBJ whole genome shotgun (WGS) entry which is preliminary data.</text>
</comment>
<dbReference type="EMBL" id="MGAL01000049">
    <property type="protein sequence ID" value="OGK45803.1"/>
    <property type="molecule type" value="Genomic_DNA"/>
</dbReference>
<evidence type="ECO:0000313" key="1">
    <source>
        <dbReference type="EMBL" id="OGK45803.1"/>
    </source>
</evidence>
<name>A0A1F7IR16_9BACT</name>
<accession>A0A1F7IR16</accession>
<proteinExistence type="predicted"/>
<organism evidence="1 2">
    <name type="scientific">Candidatus Roizmanbacteria bacterium RIFCSPLOWO2_01_FULL_38_12</name>
    <dbReference type="NCBI Taxonomy" id="1802061"/>
    <lineage>
        <taxon>Bacteria</taxon>
        <taxon>Candidatus Roizmaniibacteriota</taxon>
    </lineage>
</organism>
<evidence type="ECO:0000313" key="2">
    <source>
        <dbReference type="Proteomes" id="UP000177141"/>
    </source>
</evidence>